<dbReference type="EMBL" id="CM039438">
    <property type="protein sequence ID" value="KAI4299687.1"/>
    <property type="molecule type" value="Genomic_DNA"/>
</dbReference>
<protein>
    <submittedName>
        <fullName evidence="1">Uncharacterized protein</fullName>
    </submittedName>
</protein>
<dbReference type="Proteomes" id="UP000828941">
    <property type="component" value="Chromosome 13"/>
</dbReference>
<name>A0ACB9KQX3_BAUVA</name>
<evidence type="ECO:0000313" key="2">
    <source>
        <dbReference type="Proteomes" id="UP000828941"/>
    </source>
</evidence>
<comment type="caution">
    <text evidence="1">The sequence shown here is derived from an EMBL/GenBank/DDBJ whole genome shotgun (WGS) entry which is preliminary data.</text>
</comment>
<organism evidence="1 2">
    <name type="scientific">Bauhinia variegata</name>
    <name type="common">Purple orchid tree</name>
    <name type="synonym">Phanera variegata</name>
    <dbReference type="NCBI Taxonomy" id="167791"/>
    <lineage>
        <taxon>Eukaryota</taxon>
        <taxon>Viridiplantae</taxon>
        <taxon>Streptophyta</taxon>
        <taxon>Embryophyta</taxon>
        <taxon>Tracheophyta</taxon>
        <taxon>Spermatophyta</taxon>
        <taxon>Magnoliopsida</taxon>
        <taxon>eudicotyledons</taxon>
        <taxon>Gunneridae</taxon>
        <taxon>Pentapetalae</taxon>
        <taxon>rosids</taxon>
        <taxon>fabids</taxon>
        <taxon>Fabales</taxon>
        <taxon>Fabaceae</taxon>
        <taxon>Cercidoideae</taxon>
        <taxon>Cercideae</taxon>
        <taxon>Bauhiniinae</taxon>
        <taxon>Bauhinia</taxon>
    </lineage>
</organism>
<accession>A0ACB9KQX3</accession>
<gene>
    <name evidence="1" type="ORF">L6164_033121</name>
</gene>
<keyword evidence="2" id="KW-1185">Reference proteome</keyword>
<reference evidence="1 2" key="1">
    <citation type="journal article" date="2022" name="DNA Res.">
        <title>Chromosomal-level genome assembly of the orchid tree Bauhinia variegata (Leguminosae; Cercidoideae) supports the allotetraploid origin hypothesis of Bauhinia.</title>
        <authorList>
            <person name="Zhong Y."/>
            <person name="Chen Y."/>
            <person name="Zheng D."/>
            <person name="Pang J."/>
            <person name="Liu Y."/>
            <person name="Luo S."/>
            <person name="Meng S."/>
            <person name="Qian L."/>
            <person name="Wei D."/>
            <person name="Dai S."/>
            <person name="Zhou R."/>
        </authorList>
    </citation>
    <scope>NUCLEOTIDE SEQUENCE [LARGE SCALE GENOMIC DNA]</scope>
    <source>
        <strain evidence="1">BV-YZ2020</strain>
    </source>
</reference>
<proteinExistence type="predicted"/>
<evidence type="ECO:0000313" key="1">
    <source>
        <dbReference type="EMBL" id="KAI4299687.1"/>
    </source>
</evidence>
<sequence length="185" mass="21485">MALRSFVLQSNLTHLFPTFKCCLKQPSFQSRKMQKKVFELNLSRRLGLIATMASMALASERFFDMDIANGVEFRSMTFDQTMEEAQSGFKIHAKDLLQIKDLLESGSWKEAQKALRKSSSLLKKDFYTIIQSKPGTERPKLRKLYSDLFNNVSRLDYAARDKDRSQVWQRYENIVVAINDILSRI</sequence>